<evidence type="ECO:0000313" key="2">
    <source>
        <dbReference type="EMBL" id="MCG9965664.1"/>
    </source>
</evidence>
<dbReference type="EMBL" id="JACSDI010000017">
    <property type="protein sequence ID" value="MCG9965664.1"/>
    <property type="molecule type" value="Genomic_DNA"/>
</dbReference>
<keyword evidence="1" id="KW-0812">Transmembrane</keyword>
<keyword evidence="1" id="KW-1133">Transmembrane helix</keyword>
<evidence type="ECO:0000313" key="3">
    <source>
        <dbReference type="Proteomes" id="UP000829384"/>
    </source>
</evidence>
<reference evidence="2 3" key="1">
    <citation type="submission" date="2020-08" db="EMBL/GenBank/DDBJ databases">
        <title>Whole genome sequence of Shewanella sp strain PS-2.</title>
        <authorList>
            <person name="Das S.K."/>
        </authorList>
    </citation>
    <scope>NUCLEOTIDE SEQUENCE [LARGE SCALE GENOMIC DNA]</scope>
    <source>
        <strain evidence="2 3">PS-2</strain>
    </source>
</reference>
<proteinExistence type="predicted"/>
<feature type="transmembrane region" description="Helical" evidence="1">
    <location>
        <begin position="12"/>
        <end position="31"/>
    </location>
</feature>
<dbReference type="RefSeq" id="WP_240132153.1">
    <property type="nucleotide sequence ID" value="NZ_JACSDI010000017.1"/>
</dbReference>
<comment type="caution">
    <text evidence="2">The sequence shown here is derived from an EMBL/GenBank/DDBJ whole genome shotgun (WGS) entry which is preliminary data.</text>
</comment>
<keyword evidence="3" id="KW-1185">Reference proteome</keyword>
<sequence length="235" mass="26981">MIFKIKKLFKQTSISERFIFFIAFCFIFLAIKESKIPLPVILLNSDCIKNWLTPWDYSGLLFNVSCGAIATFIFWLFDIFIPRHQGISISRKYLPQWKNYLTQYSQKLDEILKAMGEGEGRVTLGDTSGIHESPNIGVTFNKVPSSGVIHSLDAINAIVTDIRKYEHSLNKDELKLIHELHMELIMYLSFISRESEVDSNKNFNDIKLIRSKVNSFLDTMLFKSEGNEEGNGHSS</sequence>
<keyword evidence="1" id="KW-0472">Membrane</keyword>
<accession>A0ABS9QZA2</accession>
<organism evidence="2 3">
    <name type="scientific">Shewanella cutis</name>
    <dbReference type="NCBI Taxonomy" id="2766780"/>
    <lineage>
        <taxon>Bacteria</taxon>
        <taxon>Pseudomonadati</taxon>
        <taxon>Pseudomonadota</taxon>
        <taxon>Gammaproteobacteria</taxon>
        <taxon>Alteromonadales</taxon>
        <taxon>Shewanellaceae</taxon>
        <taxon>Shewanella</taxon>
    </lineage>
</organism>
<dbReference type="Proteomes" id="UP000829384">
    <property type="component" value="Unassembled WGS sequence"/>
</dbReference>
<feature type="transmembrane region" description="Helical" evidence="1">
    <location>
        <begin position="60"/>
        <end position="81"/>
    </location>
</feature>
<protein>
    <recommendedName>
        <fullName evidence="4">SMODS and SLOG-associating 2TM effector domain-containing protein</fullName>
    </recommendedName>
</protein>
<evidence type="ECO:0000256" key="1">
    <source>
        <dbReference type="SAM" id="Phobius"/>
    </source>
</evidence>
<gene>
    <name evidence="2" type="ORF">H9J30_17335</name>
</gene>
<evidence type="ECO:0008006" key="4">
    <source>
        <dbReference type="Google" id="ProtNLM"/>
    </source>
</evidence>
<name>A0ABS9QZA2_9GAMM</name>